<gene>
    <name evidence="1" type="ORF">ANN_02119</name>
</gene>
<evidence type="ECO:0000313" key="2">
    <source>
        <dbReference type="Proteomes" id="UP001148838"/>
    </source>
</evidence>
<accession>A0ABQ8TZK5</accession>
<dbReference type="Proteomes" id="UP001148838">
    <property type="component" value="Unassembled WGS sequence"/>
</dbReference>
<evidence type="ECO:0008006" key="3">
    <source>
        <dbReference type="Google" id="ProtNLM"/>
    </source>
</evidence>
<reference evidence="1 2" key="1">
    <citation type="journal article" date="2022" name="Allergy">
        <title>Genome assembly and annotation of Periplaneta americana reveal a comprehensive cockroach allergen profile.</title>
        <authorList>
            <person name="Wang L."/>
            <person name="Xiong Q."/>
            <person name="Saelim N."/>
            <person name="Wang L."/>
            <person name="Nong W."/>
            <person name="Wan A.T."/>
            <person name="Shi M."/>
            <person name="Liu X."/>
            <person name="Cao Q."/>
            <person name="Hui J.H.L."/>
            <person name="Sookrung N."/>
            <person name="Leung T.F."/>
            <person name="Tungtrongchitr A."/>
            <person name="Tsui S.K.W."/>
        </authorList>
    </citation>
    <scope>NUCLEOTIDE SEQUENCE [LARGE SCALE GENOMIC DNA]</scope>
    <source>
        <strain evidence="1">PWHHKU_190912</strain>
    </source>
</reference>
<dbReference type="EMBL" id="JAJSOF020000001">
    <property type="protein sequence ID" value="KAJ4450690.1"/>
    <property type="molecule type" value="Genomic_DNA"/>
</dbReference>
<protein>
    <recommendedName>
        <fullName evidence="3">Reverse transcriptase domain-containing protein</fullName>
    </recommendedName>
</protein>
<sequence>MRGLRNSNVDVITSAANSRRVDLLYTGSSDRNIDALRQMIKEDNLITYAQILASLGTGVSATQKIFHVQLVVRKPNKEEASRCGNPTSRKCIHLLRLSLPVEEMAQDHSLVHTVTKLEDNRQGLELNGLHQLLVYANDVNMLGENPQTIRENTEILLEASKAIGLEVNPEKTKYMIKSCDQNIVRYGTIKVGNLFFEEVEKSKYLGATVTNINEIKRRINMGNACYYSVEKLLSSSLLSKNLKV</sequence>
<evidence type="ECO:0000313" key="1">
    <source>
        <dbReference type="EMBL" id="KAJ4450690.1"/>
    </source>
</evidence>
<keyword evidence="2" id="KW-1185">Reference proteome</keyword>
<comment type="caution">
    <text evidence="1">The sequence shown here is derived from an EMBL/GenBank/DDBJ whole genome shotgun (WGS) entry which is preliminary data.</text>
</comment>
<organism evidence="1 2">
    <name type="scientific">Periplaneta americana</name>
    <name type="common">American cockroach</name>
    <name type="synonym">Blatta americana</name>
    <dbReference type="NCBI Taxonomy" id="6978"/>
    <lineage>
        <taxon>Eukaryota</taxon>
        <taxon>Metazoa</taxon>
        <taxon>Ecdysozoa</taxon>
        <taxon>Arthropoda</taxon>
        <taxon>Hexapoda</taxon>
        <taxon>Insecta</taxon>
        <taxon>Pterygota</taxon>
        <taxon>Neoptera</taxon>
        <taxon>Polyneoptera</taxon>
        <taxon>Dictyoptera</taxon>
        <taxon>Blattodea</taxon>
        <taxon>Blattoidea</taxon>
        <taxon>Blattidae</taxon>
        <taxon>Blattinae</taxon>
        <taxon>Periplaneta</taxon>
    </lineage>
</organism>
<name>A0ABQ8TZK5_PERAM</name>
<proteinExistence type="predicted"/>